<evidence type="ECO:0000313" key="2">
    <source>
        <dbReference type="EMBL" id="OCH84851.1"/>
    </source>
</evidence>
<keyword evidence="3" id="KW-1185">Reference proteome</keyword>
<name>A0A8E2DFE5_9APHY</name>
<feature type="non-terminal residue" evidence="2">
    <location>
        <position position="1"/>
    </location>
</feature>
<reference evidence="2 3" key="1">
    <citation type="submission" date="2016-07" db="EMBL/GenBank/DDBJ databases">
        <title>Draft genome of the white-rot fungus Obba rivulosa 3A-2.</title>
        <authorList>
            <consortium name="DOE Joint Genome Institute"/>
            <person name="Miettinen O."/>
            <person name="Riley R."/>
            <person name="Acob R."/>
            <person name="Barry K."/>
            <person name="Cullen D."/>
            <person name="De Vries R."/>
            <person name="Hainaut M."/>
            <person name="Hatakka A."/>
            <person name="Henrissat B."/>
            <person name="Hilden K."/>
            <person name="Kuo R."/>
            <person name="Labutti K."/>
            <person name="Lipzen A."/>
            <person name="Makela M.R."/>
            <person name="Sandor L."/>
            <person name="Spatafora J.W."/>
            <person name="Grigoriev I.V."/>
            <person name="Hibbett D.S."/>
        </authorList>
    </citation>
    <scope>NUCLEOTIDE SEQUENCE [LARGE SCALE GENOMIC DNA]</scope>
    <source>
        <strain evidence="2 3">3A-2</strain>
    </source>
</reference>
<sequence length="164" mass="18883">VPKAFYVVFAKDESTGRSLLEHITISDPYRFDHVGKPRSMYKPHTTPYTPVPGCCAELARQAELATFKTQLEREDYTNEQRKRKLAERLTTPPPPIADRIGFPDPLVLDIKPLPATLHFHTKSQVHQLHDYKHKFDATSTHLIPFFKRLGKVQSRIDPKIVDQL</sequence>
<feature type="region of interest" description="Disordered" evidence="1">
    <location>
        <begin position="75"/>
        <end position="94"/>
    </location>
</feature>
<gene>
    <name evidence="2" type="ORF">OBBRIDRAFT_861749</name>
</gene>
<dbReference type="AlphaFoldDB" id="A0A8E2DFE5"/>
<protein>
    <submittedName>
        <fullName evidence="2">Uncharacterized protein</fullName>
    </submittedName>
</protein>
<organism evidence="2 3">
    <name type="scientific">Obba rivulosa</name>
    <dbReference type="NCBI Taxonomy" id="1052685"/>
    <lineage>
        <taxon>Eukaryota</taxon>
        <taxon>Fungi</taxon>
        <taxon>Dikarya</taxon>
        <taxon>Basidiomycota</taxon>
        <taxon>Agaricomycotina</taxon>
        <taxon>Agaricomycetes</taxon>
        <taxon>Polyporales</taxon>
        <taxon>Gelatoporiaceae</taxon>
        <taxon>Obba</taxon>
    </lineage>
</organism>
<evidence type="ECO:0000256" key="1">
    <source>
        <dbReference type="SAM" id="MobiDB-lite"/>
    </source>
</evidence>
<evidence type="ECO:0000313" key="3">
    <source>
        <dbReference type="Proteomes" id="UP000250043"/>
    </source>
</evidence>
<dbReference type="Proteomes" id="UP000250043">
    <property type="component" value="Unassembled WGS sequence"/>
</dbReference>
<accession>A0A8E2DFE5</accession>
<dbReference type="EMBL" id="KV722628">
    <property type="protein sequence ID" value="OCH84851.1"/>
    <property type="molecule type" value="Genomic_DNA"/>
</dbReference>
<proteinExistence type="predicted"/>